<sequence>MSLCFSYFGKNQIFVCADSRVCIGVNGENHHVTDDYRKIRRVGNKVLFISGEVEVAEKIFNNIGASSTVQDIKIKAEKEFRYYEKLHPHEDAGIIVKILLMEKQMPAYYFFNSKDFVLEKQDSSEGQIYSIGAHQKEAMAYCLGVQSRQSGIGVDEAIISAYHHVADETVGGNLHCFLISNDGIAEGQGEIEDSKLLKKANGRTFPYHCTLGGNLVARNATLVNADISGNINMTSGTMSWSNINSDPTISTAQTTANTAINGVSAIASGTYSGTFINGKMIYSPTLQGGRIIGNSIEGSTITGATIIGGLFKTADSGNRIELNSGGLNSYNGSNQLHGVRIESSNYSSLGFWSDGTFRGSVEAIGGSLQIKPSGGDLVLNANTNTVVMHGKVDFSDAIVTGLVPVFG</sequence>
<accession>A0ABX3GMA9</accession>
<name>A0ABX3GMA9_9BACL</name>
<dbReference type="Proteomes" id="UP000187158">
    <property type="component" value="Unassembled WGS sequence"/>
</dbReference>
<dbReference type="EMBL" id="MPVP01000093">
    <property type="protein sequence ID" value="OMD33145.1"/>
    <property type="molecule type" value="Genomic_DNA"/>
</dbReference>
<keyword evidence="2" id="KW-1185">Reference proteome</keyword>
<gene>
    <name evidence="1" type="ORF">BSO21_15700</name>
</gene>
<dbReference type="RefSeq" id="WP_076219119.1">
    <property type="nucleotide sequence ID" value="NZ_MPVM01000007.1"/>
</dbReference>
<evidence type="ECO:0000313" key="1">
    <source>
        <dbReference type="EMBL" id="OMD33145.1"/>
    </source>
</evidence>
<organism evidence="1 2">
    <name type="scientific">Paenibacillus odorifer</name>
    <dbReference type="NCBI Taxonomy" id="189426"/>
    <lineage>
        <taxon>Bacteria</taxon>
        <taxon>Bacillati</taxon>
        <taxon>Bacillota</taxon>
        <taxon>Bacilli</taxon>
        <taxon>Bacillales</taxon>
        <taxon>Paenibacillaceae</taxon>
        <taxon>Paenibacillus</taxon>
    </lineage>
</organism>
<evidence type="ECO:0008006" key="3">
    <source>
        <dbReference type="Google" id="ProtNLM"/>
    </source>
</evidence>
<comment type="caution">
    <text evidence="1">The sequence shown here is derived from an EMBL/GenBank/DDBJ whole genome shotgun (WGS) entry which is preliminary data.</text>
</comment>
<proteinExistence type="predicted"/>
<evidence type="ECO:0000313" key="2">
    <source>
        <dbReference type="Proteomes" id="UP000187158"/>
    </source>
</evidence>
<protein>
    <recommendedName>
        <fullName evidence="3">Peptidase G2 IMC autoproteolytic cleavage domain-containing protein</fullName>
    </recommendedName>
</protein>
<reference evidence="1 2" key="1">
    <citation type="submission" date="2016-11" db="EMBL/GenBank/DDBJ databases">
        <title>Paenibacillus species isolates.</title>
        <authorList>
            <person name="Beno S.M."/>
        </authorList>
    </citation>
    <scope>NUCLEOTIDE SEQUENCE [LARGE SCALE GENOMIC DNA]</scope>
    <source>
        <strain evidence="1 2">FSL H7-0433</strain>
    </source>
</reference>